<dbReference type="Proteomes" id="UP001148838">
    <property type="component" value="Unassembled WGS sequence"/>
</dbReference>
<comment type="caution">
    <text evidence="1">The sequence shown here is derived from an EMBL/GenBank/DDBJ whole genome shotgun (WGS) entry which is preliminary data.</text>
</comment>
<organism evidence="1 2">
    <name type="scientific">Periplaneta americana</name>
    <name type="common">American cockroach</name>
    <name type="synonym">Blatta americana</name>
    <dbReference type="NCBI Taxonomy" id="6978"/>
    <lineage>
        <taxon>Eukaryota</taxon>
        <taxon>Metazoa</taxon>
        <taxon>Ecdysozoa</taxon>
        <taxon>Arthropoda</taxon>
        <taxon>Hexapoda</taxon>
        <taxon>Insecta</taxon>
        <taxon>Pterygota</taxon>
        <taxon>Neoptera</taxon>
        <taxon>Polyneoptera</taxon>
        <taxon>Dictyoptera</taxon>
        <taxon>Blattodea</taxon>
        <taxon>Blattoidea</taxon>
        <taxon>Blattidae</taxon>
        <taxon>Blattinae</taxon>
        <taxon>Periplaneta</taxon>
    </lineage>
</organism>
<evidence type="ECO:0000313" key="2">
    <source>
        <dbReference type="Proteomes" id="UP001148838"/>
    </source>
</evidence>
<reference evidence="1 2" key="1">
    <citation type="journal article" date="2022" name="Allergy">
        <title>Genome assembly and annotation of Periplaneta americana reveal a comprehensive cockroach allergen profile.</title>
        <authorList>
            <person name="Wang L."/>
            <person name="Xiong Q."/>
            <person name="Saelim N."/>
            <person name="Wang L."/>
            <person name="Nong W."/>
            <person name="Wan A.T."/>
            <person name="Shi M."/>
            <person name="Liu X."/>
            <person name="Cao Q."/>
            <person name="Hui J.H.L."/>
            <person name="Sookrung N."/>
            <person name="Leung T.F."/>
            <person name="Tungtrongchitr A."/>
            <person name="Tsui S.K.W."/>
        </authorList>
    </citation>
    <scope>NUCLEOTIDE SEQUENCE [LARGE SCALE GENOMIC DNA]</scope>
    <source>
        <strain evidence="1">PWHHKU_190912</strain>
    </source>
</reference>
<protein>
    <submittedName>
        <fullName evidence="1">Uncharacterized protein</fullName>
    </submittedName>
</protein>
<proteinExistence type="predicted"/>
<dbReference type="EMBL" id="JAJSOF020000023">
    <property type="protein sequence ID" value="KAJ4436112.1"/>
    <property type="molecule type" value="Genomic_DNA"/>
</dbReference>
<evidence type="ECO:0000313" key="1">
    <source>
        <dbReference type="EMBL" id="KAJ4436112.1"/>
    </source>
</evidence>
<accession>A0ABQ8SR10</accession>
<keyword evidence="2" id="KW-1185">Reference proteome</keyword>
<name>A0ABQ8SR10_PERAM</name>
<gene>
    <name evidence="1" type="ORF">ANN_18739</name>
</gene>
<sequence length="101" mass="11239">MAGLCEGHIEPPGSLKAMAWLGLEFMGEGHYGPALRPVTIYCTNPQARHIPKPTLADYIEVRCVPRFEQATPLILGQPPPCAASRQCYGMMKKWRNGDRMI</sequence>